<comment type="caution">
    <text evidence="1">The sequence shown here is derived from an EMBL/GenBank/DDBJ whole genome shotgun (WGS) entry which is preliminary data.</text>
</comment>
<gene>
    <name evidence="1" type="ORF">NQ315_013769</name>
</gene>
<protein>
    <submittedName>
        <fullName evidence="1">Uncharacterized protein</fullName>
    </submittedName>
</protein>
<name>A0AAV8W408_9CUCU</name>
<evidence type="ECO:0000313" key="1">
    <source>
        <dbReference type="EMBL" id="KAJ8921295.1"/>
    </source>
</evidence>
<reference evidence="1 2" key="1">
    <citation type="journal article" date="2023" name="Insect Mol. Biol.">
        <title>Genome sequencing provides insights into the evolution of gene families encoding plant cell wall-degrading enzymes in longhorned beetles.</title>
        <authorList>
            <person name="Shin N.R."/>
            <person name="Okamura Y."/>
            <person name="Kirsch R."/>
            <person name="Pauchet Y."/>
        </authorList>
    </citation>
    <scope>NUCLEOTIDE SEQUENCE [LARGE SCALE GENOMIC DNA]</scope>
    <source>
        <strain evidence="1">EAD_L_NR</strain>
    </source>
</reference>
<organism evidence="1 2">
    <name type="scientific">Exocentrus adspersus</name>
    <dbReference type="NCBI Taxonomy" id="1586481"/>
    <lineage>
        <taxon>Eukaryota</taxon>
        <taxon>Metazoa</taxon>
        <taxon>Ecdysozoa</taxon>
        <taxon>Arthropoda</taxon>
        <taxon>Hexapoda</taxon>
        <taxon>Insecta</taxon>
        <taxon>Pterygota</taxon>
        <taxon>Neoptera</taxon>
        <taxon>Endopterygota</taxon>
        <taxon>Coleoptera</taxon>
        <taxon>Polyphaga</taxon>
        <taxon>Cucujiformia</taxon>
        <taxon>Chrysomeloidea</taxon>
        <taxon>Cerambycidae</taxon>
        <taxon>Lamiinae</taxon>
        <taxon>Acanthocinini</taxon>
        <taxon>Exocentrus</taxon>
    </lineage>
</organism>
<evidence type="ECO:0000313" key="2">
    <source>
        <dbReference type="Proteomes" id="UP001159042"/>
    </source>
</evidence>
<accession>A0AAV8W408</accession>
<keyword evidence="2" id="KW-1185">Reference proteome</keyword>
<sequence length="127" mass="14294">MLINSINNIIKSTANSRIKVQYYDPVSKFPIRIASVKYEVIRNFAQSQSDAKIHPEFNTSRLRRVLFRSNGCSCFELTCGCCMGINFTQFSFNREDKSVSAITPMCGVKADNPLLSIKNGHSPFYGV</sequence>
<dbReference type="EMBL" id="JANEYG010000011">
    <property type="protein sequence ID" value="KAJ8921295.1"/>
    <property type="molecule type" value="Genomic_DNA"/>
</dbReference>
<proteinExistence type="predicted"/>
<dbReference type="Proteomes" id="UP001159042">
    <property type="component" value="Unassembled WGS sequence"/>
</dbReference>
<dbReference type="AlphaFoldDB" id="A0AAV8W408"/>